<dbReference type="SUPFAM" id="SSF46785">
    <property type="entry name" value="Winged helix' DNA-binding domain"/>
    <property type="match status" value="1"/>
</dbReference>
<evidence type="ECO:0000256" key="1">
    <source>
        <dbReference type="SAM" id="MobiDB-lite"/>
    </source>
</evidence>
<organism evidence="2 3">
    <name type="scientific">Amycolatopsis rhizosphaerae</name>
    <dbReference type="NCBI Taxonomy" id="2053003"/>
    <lineage>
        <taxon>Bacteria</taxon>
        <taxon>Bacillati</taxon>
        <taxon>Actinomycetota</taxon>
        <taxon>Actinomycetes</taxon>
        <taxon>Pseudonocardiales</taxon>
        <taxon>Pseudonocardiaceae</taxon>
        <taxon>Amycolatopsis</taxon>
    </lineage>
</organism>
<dbReference type="Proteomes" id="UP000320011">
    <property type="component" value="Unassembled WGS sequence"/>
</dbReference>
<evidence type="ECO:0000313" key="3">
    <source>
        <dbReference type="Proteomes" id="UP000320011"/>
    </source>
</evidence>
<reference evidence="2 3" key="2">
    <citation type="submission" date="2019-08" db="EMBL/GenBank/DDBJ databases">
        <title>Amycolatopsis acidicola sp. nov., isolated from peat swamp forest soil.</title>
        <authorList>
            <person name="Srisuk N."/>
        </authorList>
    </citation>
    <scope>NUCLEOTIDE SEQUENCE [LARGE SCALE GENOMIC DNA]</scope>
    <source>
        <strain evidence="2 3">TBRC 6029</strain>
    </source>
</reference>
<feature type="compositionally biased region" description="Basic and acidic residues" evidence="1">
    <location>
        <begin position="7"/>
        <end position="20"/>
    </location>
</feature>
<dbReference type="InterPro" id="IPR036388">
    <property type="entry name" value="WH-like_DNA-bd_sf"/>
</dbReference>
<feature type="region of interest" description="Disordered" evidence="1">
    <location>
        <begin position="1"/>
        <end position="20"/>
    </location>
</feature>
<accession>A0A558ARG6</accession>
<name>A0A558ARG6_9PSEU</name>
<keyword evidence="3" id="KW-1185">Reference proteome</keyword>
<evidence type="ECO:0000313" key="2">
    <source>
        <dbReference type="EMBL" id="TVT26842.1"/>
    </source>
</evidence>
<proteinExistence type="predicted"/>
<dbReference type="RefSeq" id="WP_144592427.1">
    <property type="nucleotide sequence ID" value="NZ_VJWX01000480.1"/>
</dbReference>
<sequence length="62" mass="7140">MVAAGLLRRESASDDRRRIEISCTPQGRELARAARERKETFRDWLRDRLDGLGDTPLAETVR</sequence>
<dbReference type="AlphaFoldDB" id="A0A558ARG6"/>
<dbReference type="EMBL" id="VJWX01000480">
    <property type="protein sequence ID" value="TVT26842.1"/>
    <property type="molecule type" value="Genomic_DNA"/>
</dbReference>
<dbReference type="InterPro" id="IPR036390">
    <property type="entry name" value="WH_DNA-bd_sf"/>
</dbReference>
<gene>
    <name evidence="2" type="ORF">FNH05_31120</name>
</gene>
<reference evidence="2 3" key="1">
    <citation type="submission" date="2019-07" db="EMBL/GenBank/DDBJ databases">
        <authorList>
            <person name="Duangmal K."/>
            <person name="Teo W.F.A."/>
        </authorList>
    </citation>
    <scope>NUCLEOTIDE SEQUENCE [LARGE SCALE GENOMIC DNA]</scope>
    <source>
        <strain evidence="2 3">TBRC 6029</strain>
    </source>
</reference>
<evidence type="ECO:0008006" key="4">
    <source>
        <dbReference type="Google" id="ProtNLM"/>
    </source>
</evidence>
<protein>
    <recommendedName>
        <fullName evidence="4">MarR family transcriptional regulator</fullName>
    </recommendedName>
</protein>
<comment type="caution">
    <text evidence="2">The sequence shown here is derived from an EMBL/GenBank/DDBJ whole genome shotgun (WGS) entry which is preliminary data.</text>
</comment>
<dbReference type="Gene3D" id="1.10.10.10">
    <property type="entry name" value="Winged helix-like DNA-binding domain superfamily/Winged helix DNA-binding domain"/>
    <property type="match status" value="1"/>
</dbReference>